<comment type="similarity">
    <text evidence="1">Belongs to the LysR transcriptional regulatory family.</text>
</comment>
<gene>
    <name evidence="6" type="ORF">DZC73_08510</name>
</gene>
<keyword evidence="7" id="KW-1185">Reference proteome</keyword>
<evidence type="ECO:0000313" key="6">
    <source>
        <dbReference type="EMBL" id="RQP24898.1"/>
    </source>
</evidence>
<dbReference type="PROSITE" id="PS50931">
    <property type="entry name" value="HTH_LYSR"/>
    <property type="match status" value="1"/>
</dbReference>
<dbReference type="InterPro" id="IPR036390">
    <property type="entry name" value="WH_DNA-bd_sf"/>
</dbReference>
<dbReference type="RefSeq" id="WP_124539805.1">
    <property type="nucleotide sequence ID" value="NZ_QUSW01000002.1"/>
</dbReference>
<dbReference type="GO" id="GO:0003700">
    <property type="term" value="F:DNA-binding transcription factor activity"/>
    <property type="evidence" value="ECO:0007669"/>
    <property type="project" value="InterPro"/>
</dbReference>
<reference evidence="6 7" key="1">
    <citation type="submission" date="2018-08" db="EMBL/GenBank/DDBJ databases">
        <authorList>
            <person name="Khan S.A."/>
            <person name="Jeon C.O."/>
            <person name="Chun B.H."/>
            <person name="Jeong S.E."/>
        </authorList>
    </citation>
    <scope>NUCLEOTIDE SEQUENCE [LARGE SCALE GENOMIC DNA]</scope>
    <source>
        <strain evidence="6 7">S-16</strain>
    </source>
</reference>
<reference evidence="6 7" key="2">
    <citation type="submission" date="2018-12" db="EMBL/GenBank/DDBJ databases">
        <title>Rhizobacter gummiphilus sp. nov., a rubber-degrading bacterium isolated from the soil of a botanical garden in Japan.</title>
        <authorList>
            <person name="Shunsuke S.S."/>
        </authorList>
    </citation>
    <scope>NUCLEOTIDE SEQUENCE [LARGE SCALE GENOMIC DNA]</scope>
    <source>
        <strain evidence="6 7">S-16</strain>
    </source>
</reference>
<dbReference type="PANTHER" id="PTHR30419:SF8">
    <property type="entry name" value="NITROGEN ASSIMILATION TRANSCRIPTIONAL ACTIVATOR-RELATED"/>
    <property type="match status" value="1"/>
</dbReference>
<proteinExistence type="inferred from homology"/>
<dbReference type="InterPro" id="IPR005119">
    <property type="entry name" value="LysR_subst-bd"/>
</dbReference>
<dbReference type="Pfam" id="PF03466">
    <property type="entry name" value="LysR_substrate"/>
    <property type="match status" value="1"/>
</dbReference>
<dbReference type="PRINTS" id="PR00039">
    <property type="entry name" value="HTHLYSR"/>
</dbReference>
<dbReference type="FunFam" id="1.10.10.10:FF:000001">
    <property type="entry name" value="LysR family transcriptional regulator"/>
    <property type="match status" value="1"/>
</dbReference>
<evidence type="ECO:0000313" key="7">
    <source>
        <dbReference type="Proteomes" id="UP000267464"/>
    </source>
</evidence>
<sequence length="311" mass="34137">MAINFDLNDLLAFRAVAELSSFRKAAESVHLSQPAFSRRIDKLEQALGVRLLERTTRRVTLTAVGRDFERKVRELLDELDATLLGIRGGAVTRMGEVTVACVPSTVYYYLSEVIRRYHERSPKVRVKVLDAGANEVLAAVARGEADFGLNFIGAQEGELEFKPLVEERFVAACRRDHPLAKMRRVSWAQLAQYDYISVGRTSGNRVLLEQALVGVPGRPQAIYEAQHVTTTLGLVEAGLGIAAVPSMAMPGPDHPLLVSVPLVEPVVTRKVGLIRRRGRSLSPAAQQLFDLFGEVKERRRGSAKGATGRGA</sequence>
<organism evidence="6 7">
    <name type="scientific">Piscinibacter terrae</name>
    <dbReference type="NCBI Taxonomy" id="2496871"/>
    <lineage>
        <taxon>Bacteria</taxon>
        <taxon>Pseudomonadati</taxon>
        <taxon>Pseudomonadota</taxon>
        <taxon>Betaproteobacteria</taxon>
        <taxon>Burkholderiales</taxon>
        <taxon>Sphaerotilaceae</taxon>
        <taxon>Piscinibacter</taxon>
    </lineage>
</organism>
<keyword evidence="4" id="KW-0804">Transcription</keyword>
<evidence type="ECO:0000256" key="1">
    <source>
        <dbReference type="ARBA" id="ARBA00009437"/>
    </source>
</evidence>
<dbReference type="SUPFAM" id="SSF53850">
    <property type="entry name" value="Periplasmic binding protein-like II"/>
    <property type="match status" value="1"/>
</dbReference>
<dbReference type="InterPro" id="IPR050950">
    <property type="entry name" value="HTH-type_LysR_regulators"/>
</dbReference>
<dbReference type="SUPFAM" id="SSF46785">
    <property type="entry name" value="Winged helix' DNA-binding domain"/>
    <property type="match status" value="1"/>
</dbReference>
<dbReference type="Proteomes" id="UP000267464">
    <property type="component" value="Unassembled WGS sequence"/>
</dbReference>
<dbReference type="InterPro" id="IPR000847">
    <property type="entry name" value="LysR_HTH_N"/>
</dbReference>
<evidence type="ECO:0000256" key="3">
    <source>
        <dbReference type="ARBA" id="ARBA00023125"/>
    </source>
</evidence>
<dbReference type="PANTHER" id="PTHR30419">
    <property type="entry name" value="HTH-TYPE TRANSCRIPTIONAL REGULATOR YBHD"/>
    <property type="match status" value="1"/>
</dbReference>
<evidence type="ECO:0000256" key="2">
    <source>
        <dbReference type="ARBA" id="ARBA00023015"/>
    </source>
</evidence>
<comment type="caution">
    <text evidence="6">The sequence shown here is derived from an EMBL/GenBank/DDBJ whole genome shotgun (WGS) entry which is preliminary data.</text>
</comment>
<dbReference type="OrthoDB" id="8675247at2"/>
<protein>
    <submittedName>
        <fullName evidence="6">LysR family transcriptional regulator</fullName>
    </submittedName>
</protein>
<dbReference type="EMBL" id="QUSW01000002">
    <property type="protein sequence ID" value="RQP24898.1"/>
    <property type="molecule type" value="Genomic_DNA"/>
</dbReference>
<dbReference type="Gene3D" id="3.40.190.290">
    <property type="match status" value="1"/>
</dbReference>
<keyword evidence="3" id="KW-0238">DNA-binding</keyword>
<dbReference type="GO" id="GO:0003677">
    <property type="term" value="F:DNA binding"/>
    <property type="evidence" value="ECO:0007669"/>
    <property type="project" value="UniProtKB-KW"/>
</dbReference>
<evidence type="ECO:0000256" key="4">
    <source>
        <dbReference type="ARBA" id="ARBA00023163"/>
    </source>
</evidence>
<accession>A0A3N7HRJ9</accession>
<evidence type="ECO:0000259" key="5">
    <source>
        <dbReference type="PROSITE" id="PS50931"/>
    </source>
</evidence>
<dbReference type="Pfam" id="PF00126">
    <property type="entry name" value="HTH_1"/>
    <property type="match status" value="1"/>
</dbReference>
<dbReference type="GO" id="GO:0005829">
    <property type="term" value="C:cytosol"/>
    <property type="evidence" value="ECO:0007669"/>
    <property type="project" value="TreeGrafter"/>
</dbReference>
<keyword evidence="2" id="KW-0805">Transcription regulation</keyword>
<dbReference type="Gene3D" id="1.10.10.10">
    <property type="entry name" value="Winged helix-like DNA-binding domain superfamily/Winged helix DNA-binding domain"/>
    <property type="match status" value="1"/>
</dbReference>
<name>A0A3N7HRJ9_9BURK</name>
<dbReference type="CDD" id="cd08440">
    <property type="entry name" value="PBP2_LTTR_like_4"/>
    <property type="match status" value="1"/>
</dbReference>
<dbReference type="InterPro" id="IPR036388">
    <property type="entry name" value="WH-like_DNA-bd_sf"/>
</dbReference>
<dbReference type="AlphaFoldDB" id="A0A3N7HRJ9"/>
<feature type="domain" description="HTH lysR-type" evidence="5">
    <location>
        <begin position="5"/>
        <end position="62"/>
    </location>
</feature>